<name>A0A1V6LQF1_9FLAO</name>
<dbReference type="AlphaFoldDB" id="A0A1V6LQF1"/>
<evidence type="ECO:0000313" key="2">
    <source>
        <dbReference type="Proteomes" id="UP000191680"/>
    </source>
</evidence>
<protein>
    <submittedName>
        <fullName evidence="1">Uncharacterized protein</fullName>
    </submittedName>
</protein>
<dbReference type="EMBL" id="MTBC01000007">
    <property type="protein sequence ID" value="OQD42339.1"/>
    <property type="molecule type" value="Genomic_DNA"/>
</dbReference>
<dbReference type="Proteomes" id="UP000191680">
    <property type="component" value="Unassembled WGS sequence"/>
</dbReference>
<gene>
    <name evidence="1" type="ORF">BUL40_11260</name>
</gene>
<sequence length="131" mass="15088">MTASGAKKSKKIKQEIEAVAKKCYGTIVEFGRVNNLAFAIDAHNNYFYIKKENNIKTYRLSNYTSCNYYEDRQRKGNGKNRTEILVNCGLELIAKSGLNLKVECYSITKKIQPSGEYEFAQKWSKLIQDRL</sequence>
<comment type="caution">
    <text evidence="1">The sequence shown here is derived from an EMBL/GenBank/DDBJ whole genome shotgun (WGS) entry which is preliminary data.</text>
</comment>
<organism evidence="1 2">
    <name type="scientific">Croceivirga radicis</name>
    <dbReference type="NCBI Taxonomy" id="1929488"/>
    <lineage>
        <taxon>Bacteria</taxon>
        <taxon>Pseudomonadati</taxon>
        <taxon>Bacteroidota</taxon>
        <taxon>Flavobacteriia</taxon>
        <taxon>Flavobacteriales</taxon>
        <taxon>Flavobacteriaceae</taxon>
        <taxon>Croceivirga</taxon>
    </lineage>
</organism>
<keyword evidence="2" id="KW-1185">Reference proteome</keyword>
<accession>A0A1V6LQF1</accession>
<proteinExistence type="predicted"/>
<evidence type="ECO:0000313" key="1">
    <source>
        <dbReference type="EMBL" id="OQD42339.1"/>
    </source>
</evidence>
<reference evidence="1 2" key="1">
    <citation type="submission" date="2016-12" db="EMBL/GenBank/DDBJ databases">
        <authorList>
            <person name="Song W.-J."/>
            <person name="Kurnit D.M."/>
        </authorList>
    </citation>
    <scope>NUCLEOTIDE SEQUENCE [LARGE SCALE GENOMIC DNA]</scope>
    <source>
        <strain evidence="1 2">HSG9</strain>
    </source>
</reference>